<dbReference type="InterPro" id="IPR017853">
    <property type="entry name" value="GH"/>
</dbReference>
<accession>A0A2S8SU00</accession>
<dbReference type="SMART" id="SM00633">
    <property type="entry name" value="Glyco_10"/>
    <property type="match status" value="1"/>
</dbReference>
<dbReference type="Proteomes" id="UP000237684">
    <property type="component" value="Unassembled WGS sequence"/>
</dbReference>
<dbReference type="InterPro" id="IPR001000">
    <property type="entry name" value="GH10_dom"/>
</dbReference>
<dbReference type="Gene3D" id="2.60.120.260">
    <property type="entry name" value="Galactose-binding domain-like"/>
    <property type="match status" value="1"/>
</dbReference>
<dbReference type="EMBL" id="NIGF01000006">
    <property type="protein sequence ID" value="PQV64284.1"/>
    <property type="molecule type" value="Genomic_DNA"/>
</dbReference>
<evidence type="ECO:0000256" key="3">
    <source>
        <dbReference type="ARBA" id="ARBA00022651"/>
    </source>
</evidence>
<keyword evidence="6 9" id="KW-0119">Carbohydrate metabolism</keyword>
<comment type="caution">
    <text evidence="11">The sequence shown here is derived from an EMBL/GenBank/DDBJ whole genome shotgun (WGS) entry which is preliminary data.</text>
</comment>
<dbReference type="SUPFAM" id="SSF51445">
    <property type="entry name" value="(Trans)glycosidases"/>
    <property type="match status" value="1"/>
</dbReference>
<dbReference type="AlphaFoldDB" id="A0A2S8SU00"/>
<feature type="domain" description="GH10" evidence="10">
    <location>
        <begin position="268"/>
        <end position="557"/>
    </location>
</feature>
<evidence type="ECO:0000256" key="1">
    <source>
        <dbReference type="ARBA" id="ARBA00000681"/>
    </source>
</evidence>
<evidence type="ECO:0000256" key="9">
    <source>
        <dbReference type="RuleBase" id="RU361174"/>
    </source>
</evidence>
<evidence type="ECO:0000256" key="8">
    <source>
        <dbReference type="ARBA" id="ARBA00023326"/>
    </source>
</evidence>
<dbReference type="PANTHER" id="PTHR31490">
    <property type="entry name" value="GLYCOSYL HYDROLASE"/>
    <property type="match status" value="1"/>
</dbReference>
<reference evidence="11 12" key="1">
    <citation type="journal article" date="2018" name="Syst. Appl. Microbiol.">
        <title>Abditibacterium utsteinense sp. nov., the first cultivated member of candidate phylum FBP, isolated from ice-free Antarctic soil samples.</title>
        <authorList>
            <person name="Tahon G."/>
            <person name="Tytgat B."/>
            <person name="Lebbe L."/>
            <person name="Carlier A."/>
            <person name="Willems A."/>
        </authorList>
    </citation>
    <scope>NUCLEOTIDE SEQUENCE [LARGE SCALE GENOMIC DNA]</scope>
    <source>
        <strain evidence="11 12">LMG 29911</strain>
    </source>
</reference>
<organism evidence="11 12">
    <name type="scientific">Abditibacterium utsteinense</name>
    <dbReference type="NCBI Taxonomy" id="1960156"/>
    <lineage>
        <taxon>Bacteria</taxon>
        <taxon>Pseudomonadati</taxon>
        <taxon>Abditibacteriota</taxon>
        <taxon>Abditibacteriia</taxon>
        <taxon>Abditibacteriales</taxon>
        <taxon>Abditibacteriaceae</taxon>
        <taxon>Abditibacterium</taxon>
    </lineage>
</organism>
<dbReference type="InParanoid" id="A0A2S8SU00"/>
<evidence type="ECO:0000313" key="12">
    <source>
        <dbReference type="Proteomes" id="UP000237684"/>
    </source>
</evidence>
<gene>
    <name evidence="11" type="ORF">B1R32_106130</name>
</gene>
<keyword evidence="4" id="KW-0732">Signal</keyword>
<sequence length="613" mass="68612">MKSSSFFWAATVFGVWAGVLLEGAASGQVAPLPRFAQGARAVSGIELIRNGDFAASLNGNWNAAGASVPALEVVPAPGEEFYRALKLTVAPLALSKPWDSRLGQTVHLPVKRGDVIYIRAWMRSPQSAPVGLVYQMASEPYTQVAARTFYLSPRWAQLQFFGVAGRDFAPGESVFEFHLGQTKATFEVAGVRVEDYGPNPPADLKVTPIDYWNGQKHDDTWKKAALERIEKIRKADISIRVVDEGGQPIQGARVQLAQARQAFRWGSAVVAARLNDHQNPDDLRYQAEVARLFNTVVFENDLKWNSTNPETTAQVQQAMKWLQSRDIAVRGHNLVWGARQYLPADVSALWDDPEKLRAALRTHVREQVAAYKGQVYVWDVVNEAATNTELWEKLGWDEFAQVFKMAREVDSNVRLSYNDFNISNESQNPPQMQAQRRKVAELIEFLKKQGAPVDLYGDQAHFGAPLTPPSRMIEIWNEVAKLGLPIEITEFDASIPDDQVHGEYVRDTLIAAFSQPEIQSFIIWGFWEGAHWRAAEGGAMFRLDWSQRPAQETYEKLILGEWMTHENLKTNEKGRVQTRGFLGDYNVTVEAGGKSVTVQMKLTKAGAKTQIVL</sequence>
<evidence type="ECO:0000256" key="2">
    <source>
        <dbReference type="ARBA" id="ARBA00007495"/>
    </source>
</evidence>
<evidence type="ECO:0000313" key="11">
    <source>
        <dbReference type="EMBL" id="PQV64284.1"/>
    </source>
</evidence>
<dbReference type="InterPro" id="IPR044846">
    <property type="entry name" value="GH10"/>
</dbReference>
<dbReference type="PROSITE" id="PS51760">
    <property type="entry name" value="GH10_2"/>
    <property type="match status" value="1"/>
</dbReference>
<dbReference type="OrthoDB" id="9815836at2"/>
<proteinExistence type="inferred from homology"/>
<dbReference type="GO" id="GO:0045493">
    <property type="term" value="P:xylan catabolic process"/>
    <property type="evidence" value="ECO:0007669"/>
    <property type="project" value="UniProtKB-KW"/>
</dbReference>
<evidence type="ECO:0000256" key="5">
    <source>
        <dbReference type="ARBA" id="ARBA00022801"/>
    </source>
</evidence>
<dbReference type="PANTHER" id="PTHR31490:SF88">
    <property type="entry name" value="BETA-XYLANASE"/>
    <property type="match status" value="1"/>
</dbReference>
<dbReference type="Pfam" id="PF00331">
    <property type="entry name" value="Glyco_hydro_10"/>
    <property type="match status" value="1"/>
</dbReference>
<evidence type="ECO:0000256" key="4">
    <source>
        <dbReference type="ARBA" id="ARBA00022729"/>
    </source>
</evidence>
<evidence type="ECO:0000256" key="6">
    <source>
        <dbReference type="ARBA" id="ARBA00023277"/>
    </source>
</evidence>
<protein>
    <recommendedName>
        <fullName evidence="9">Beta-xylanase</fullName>
        <ecNumber evidence="9">3.2.1.8</ecNumber>
    </recommendedName>
</protein>
<evidence type="ECO:0000256" key="7">
    <source>
        <dbReference type="ARBA" id="ARBA00023295"/>
    </source>
</evidence>
<keyword evidence="3 11" id="KW-0858">Xylan degradation</keyword>
<comment type="catalytic activity">
    <reaction evidence="1 9">
        <text>Endohydrolysis of (1-&gt;4)-beta-D-xylosidic linkages in xylans.</text>
        <dbReference type="EC" id="3.2.1.8"/>
    </reaction>
</comment>
<dbReference type="PRINTS" id="PR00134">
    <property type="entry name" value="GLHYDRLASE10"/>
</dbReference>
<keyword evidence="5 9" id="KW-0378">Hydrolase</keyword>
<dbReference type="GO" id="GO:0031176">
    <property type="term" value="F:endo-1,4-beta-xylanase activity"/>
    <property type="evidence" value="ECO:0007669"/>
    <property type="project" value="UniProtKB-EC"/>
</dbReference>
<name>A0A2S8SU00_9BACT</name>
<dbReference type="SUPFAM" id="SSF49785">
    <property type="entry name" value="Galactose-binding domain-like"/>
    <property type="match status" value="1"/>
</dbReference>
<dbReference type="RefSeq" id="WP_105483419.1">
    <property type="nucleotide sequence ID" value="NZ_NIGF01000006.1"/>
</dbReference>
<keyword evidence="8 9" id="KW-0624">Polysaccharide degradation</keyword>
<dbReference type="EC" id="3.2.1.8" evidence="9"/>
<evidence type="ECO:0000259" key="10">
    <source>
        <dbReference type="PROSITE" id="PS51760"/>
    </source>
</evidence>
<dbReference type="Gene3D" id="3.20.20.80">
    <property type="entry name" value="Glycosidases"/>
    <property type="match status" value="1"/>
</dbReference>
<keyword evidence="12" id="KW-1185">Reference proteome</keyword>
<dbReference type="InterPro" id="IPR008979">
    <property type="entry name" value="Galactose-bd-like_sf"/>
</dbReference>
<keyword evidence="7 9" id="KW-0326">Glycosidase</keyword>
<comment type="similarity">
    <text evidence="2 9">Belongs to the glycosyl hydrolase 10 (cellulase F) family.</text>
</comment>